<sequence length="99" mass="10757">MLSSTASAVDPDSPTRFVYHQHGELVWGSYTGDTVTEGRFVGRLSEATLAISFAHELIADHSVVRGDATSRVEEREGRIALIEEFAIDGAPHESVCLQV</sequence>
<dbReference type="InterPro" id="IPR058595">
    <property type="entry name" value="Avidin-like"/>
</dbReference>
<name>A0A220UGA9_9MICO</name>
<organism evidence="1 2">
    <name type="scientific">Brachybacterium avium</name>
    <dbReference type="NCBI Taxonomy" id="2017485"/>
    <lineage>
        <taxon>Bacteria</taxon>
        <taxon>Bacillati</taxon>
        <taxon>Actinomycetota</taxon>
        <taxon>Actinomycetes</taxon>
        <taxon>Micrococcales</taxon>
        <taxon>Dermabacteraceae</taxon>
        <taxon>Brachybacterium</taxon>
    </lineage>
</organism>
<gene>
    <name evidence="1" type="ORF">CFK39_10875</name>
</gene>
<protein>
    <submittedName>
        <fullName evidence="1">Uncharacterized protein</fullName>
    </submittedName>
</protein>
<dbReference type="Pfam" id="PF26421">
    <property type="entry name" value="Avidin_like"/>
    <property type="match status" value="1"/>
</dbReference>
<dbReference type="KEGG" id="brv:CFK39_10875"/>
<accession>A0A220UGA9</accession>
<dbReference type="OrthoDB" id="5684515at2"/>
<keyword evidence="2" id="KW-1185">Reference proteome</keyword>
<dbReference type="AlphaFoldDB" id="A0A220UGA9"/>
<dbReference type="EMBL" id="CP022316">
    <property type="protein sequence ID" value="ASK67169.1"/>
    <property type="molecule type" value="Genomic_DNA"/>
</dbReference>
<evidence type="ECO:0000313" key="1">
    <source>
        <dbReference type="EMBL" id="ASK67169.1"/>
    </source>
</evidence>
<proteinExistence type="predicted"/>
<reference evidence="2" key="1">
    <citation type="submission" date="2017-07" db="EMBL/GenBank/DDBJ databases">
        <title>Brachybacterium sp. VR2415.</title>
        <authorList>
            <person name="Tak E.J."/>
            <person name="Bae J.-W."/>
        </authorList>
    </citation>
    <scope>NUCLEOTIDE SEQUENCE [LARGE SCALE GENOMIC DNA]</scope>
    <source>
        <strain evidence="2">VR2415</strain>
    </source>
</reference>
<evidence type="ECO:0000313" key="2">
    <source>
        <dbReference type="Proteomes" id="UP000198398"/>
    </source>
</evidence>
<dbReference type="Proteomes" id="UP000198398">
    <property type="component" value="Chromosome"/>
</dbReference>